<dbReference type="PANTHER" id="PTHR33164:SF44">
    <property type="entry name" value="TRANSCRIPTIONAL REGULATORY PROTEIN"/>
    <property type="match status" value="1"/>
</dbReference>
<evidence type="ECO:0000256" key="2">
    <source>
        <dbReference type="ARBA" id="ARBA00023125"/>
    </source>
</evidence>
<dbReference type="PROSITE" id="PS50995">
    <property type="entry name" value="HTH_MARR_2"/>
    <property type="match status" value="1"/>
</dbReference>
<keyword evidence="3" id="KW-0804">Transcription</keyword>
<dbReference type="GO" id="GO:0003700">
    <property type="term" value="F:DNA-binding transcription factor activity"/>
    <property type="evidence" value="ECO:0007669"/>
    <property type="project" value="InterPro"/>
</dbReference>
<dbReference type="InterPro" id="IPR000835">
    <property type="entry name" value="HTH_MarR-typ"/>
</dbReference>
<dbReference type="EMBL" id="CP043498">
    <property type="protein sequence ID" value="QFY60763.1"/>
    <property type="molecule type" value="Genomic_DNA"/>
</dbReference>
<evidence type="ECO:0000256" key="3">
    <source>
        <dbReference type="ARBA" id="ARBA00023163"/>
    </source>
</evidence>
<keyword evidence="1" id="KW-0805">Transcription regulation</keyword>
<dbReference type="InterPro" id="IPR036388">
    <property type="entry name" value="WH-like_DNA-bd_sf"/>
</dbReference>
<dbReference type="Gene3D" id="1.10.10.10">
    <property type="entry name" value="Winged helix-like DNA-binding domain superfamily/Winged helix DNA-binding domain"/>
    <property type="match status" value="1"/>
</dbReference>
<protein>
    <submittedName>
        <fullName evidence="5">MarR family transcriptional regulator</fullName>
    </submittedName>
</protein>
<dbReference type="InterPro" id="IPR039422">
    <property type="entry name" value="MarR/SlyA-like"/>
</dbReference>
<accession>A0A5Q0C5Q1</accession>
<dbReference type="KEGG" id="rgr:FZ934_10225"/>
<proteinExistence type="predicted"/>
<gene>
    <name evidence="5" type="ORF">FZ934_10225</name>
</gene>
<dbReference type="PANTHER" id="PTHR33164">
    <property type="entry name" value="TRANSCRIPTIONAL REGULATOR, MARR FAMILY"/>
    <property type="match status" value="1"/>
</dbReference>
<dbReference type="OrthoDB" id="9799368at2"/>
<dbReference type="PROSITE" id="PS01117">
    <property type="entry name" value="HTH_MARR_1"/>
    <property type="match status" value="1"/>
</dbReference>
<dbReference type="InterPro" id="IPR023187">
    <property type="entry name" value="Tscrpt_reg_MarR-type_CS"/>
</dbReference>
<dbReference type="SMART" id="SM00347">
    <property type="entry name" value="HTH_MARR"/>
    <property type="match status" value="1"/>
</dbReference>
<dbReference type="GO" id="GO:0003677">
    <property type="term" value="F:DNA binding"/>
    <property type="evidence" value="ECO:0007669"/>
    <property type="project" value="UniProtKB-KW"/>
</dbReference>
<evidence type="ECO:0000313" key="6">
    <source>
        <dbReference type="Proteomes" id="UP000326881"/>
    </source>
</evidence>
<organism evidence="5 6">
    <name type="scientific">Rhizobium grahamii</name>
    <dbReference type="NCBI Taxonomy" id="1120045"/>
    <lineage>
        <taxon>Bacteria</taxon>
        <taxon>Pseudomonadati</taxon>
        <taxon>Pseudomonadota</taxon>
        <taxon>Alphaproteobacteria</taxon>
        <taxon>Hyphomicrobiales</taxon>
        <taxon>Rhizobiaceae</taxon>
        <taxon>Rhizobium/Agrobacterium group</taxon>
        <taxon>Rhizobium</taxon>
    </lineage>
</organism>
<dbReference type="Proteomes" id="UP000326881">
    <property type="component" value="Chromosome"/>
</dbReference>
<evidence type="ECO:0000313" key="5">
    <source>
        <dbReference type="EMBL" id="QFY60763.1"/>
    </source>
</evidence>
<dbReference type="Pfam" id="PF12802">
    <property type="entry name" value="MarR_2"/>
    <property type="match status" value="1"/>
</dbReference>
<dbReference type="PROSITE" id="PS50890">
    <property type="entry name" value="PUA"/>
    <property type="match status" value="1"/>
</dbReference>
<dbReference type="AlphaFoldDB" id="A0A5Q0C5Q1"/>
<dbReference type="GO" id="GO:0006950">
    <property type="term" value="P:response to stress"/>
    <property type="evidence" value="ECO:0007669"/>
    <property type="project" value="TreeGrafter"/>
</dbReference>
<keyword evidence="6" id="KW-1185">Reference proteome</keyword>
<keyword evidence="2" id="KW-0238">DNA-binding</keyword>
<dbReference type="SUPFAM" id="SSF46785">
    <property type="entry name" value="Winged helix' DNA-binding domain"/>
    <property type="match status" value="1"/>
</dbReference>
<evidence type="ECO:0000259" key="4">
    <source>
        <dbReference type="PROSITE" id="PS50995"/>
    </source>
</evidence>
<dbReference type="InterPro" id="IPR036390">
    <property type="entry name" value="WH_DNA-bd_sf"/>
</dbReference>
<name>A0A5Q0C5Q1_9HYPH</name>
<reference evidence="5 6" key="1">
    <citation type="submission" date="2019-08" db="EMBL/GenBank/DDBJ databases">
        <title>Prosopis cineraria nodule microbiome.</title>
        <authorList>
            <person name="Ali R."/>
            <person name="Chaluvadi S.R."/>
            <person name="Wang X."/>
        </authorList>
    </citation>
    <scope>NUCLEOTIDE SEQUENCE [LARGE SCALE GENOMIC DNA]</scope>
    <source>
        <strain evidence="5 6">BG7</strain>
    </source>
</reference>
<feature type="domain" description="HTH marR-type" evidence="4">
    <location>
        <begin position="26"/>
        <end position="158"/>
    </location>
</feature>
<evidence type="ECO:0000256" key="1">
    <source>
        <dbReference type="ARBA" id="ARBA00023015"/>
    </source>
</evidence>
<sequence length="159" mass="17919">MARKSSPAATKPEPLKMPMENTGIIDFDIIELLFFSYRDFVSDPDAILAKSGFGRAHHRVVHFVNRNPGMTVADLLDTLKITKQSLARVLKQLIDSGYIRQIAGPEDRRQRKLYPTEAGRELAFALAEPQSRRIEKAFDGASAEMREGIKAFLRGMRNT</sequence>
<dbReference type="PRINTS" id="PR00598">
    <property type="entry name" value="HTHMARR"/>
</dbReference>